<feature type="region of interest" description="Disordered" evidence="1">
    <location>
        <begin position="80"/>
        <end position="112"/>
    </location>
</feature>
<proteinExistence type="predicted"/>
<dbReference type="Proteomes" id="UP001249851">
    <property type="component" value="Unassembled WGS sequence"/>
</dbReference>
<sequence>MQGKIPQFSLSGEENPEVPQKDALAKQKVSMYAGRRANAKPLPIREVDTVLLRQEKKNKLSKTAQYTQYTVFQKKGSMVTAERTTDGRMVPRNTKDFKSCPPSTKETTRATLVDKVDDATVAAKPPSTVSECS</sequence>
<accession>A0AAD9V827</accession>
<protein>
    <submittedName>
        <fullName evidence="2">Uncharacterized protein</fullName>
    </submittedName>
</protein>
<keyword evidence="3" id="KW-1185">Reference proteome</keyword>
<evidence type="ECO:0000313" key="3">
    <source>
        <dbReference type="Proteomes" id="UP001249851"/>
    </source>
</evidence>
<organism evidence="2 3">
    <name type="scientific">Acropora cervicornis</name>
    <name type="common">Staghorn coral</name>
    <dbReference type="NCBI Taxonomy" id="6130"/>
    <lineage>
        <taxon>Eukaryota</taxon>
        <taxon>Metazoa</taxon>
        <taxon>Cnidaria</taxon>
        <taxon>Anthozoa</taxon>
        <taxon>Hexacorallia</taxon>
        <taxon>Scleractinia</taxon>
        <taxon>Astrocoeniina</taxon>
        <taxon>Acroporidae</taxon>
        <taxon>Acropora</taxon>
    </lineage>
</organism>
<dbReference type="EMBL" id="JARQWQ010000021">
    <property type="protein sequence ID" value="KAK2564738.1"/>
    <property type="molecule type" value="Genomic_DNA"/>
</dbReference>
<gene>
    <name evidence="2" type="ORF">P5673_011420</name>
</gene>
<dbReference type="AlphaFoldDB" id="A0AAD9V827"/>
<feature type="region of interest" description="Disordered" evidence="1">
    <location>
        <begin position="1"/>
        <end position="24"/>
    </location>
</feature>
<reference evidence="2" key="2">
    <citation type="journal article" date="2023" name="Science">
        <title>Genomic signatures of disease resistance in endangered staghorn corals.</title>
        <authorList>
            <person name="Vollmer S.V."/>
            <person name="Selwyn J.D."/>
            <person name="Despard B.A."/>
            <person name="Roesel C.L."/>
        </authorList>
    </citation>
    <scope>NUCLEOTIDE SEQUENCE</scope>
    <source>
        <strain evidence="2">K2</strain>
    </source>
</reference>
<reference evidence="2" key="1">
    <citation type="journal article" date="2023" name="G3 (Bethesda)">
        <title>Whole genome assembly and annotation of the endangered Caribbean coral Acropora cervicornis.</title>
        <authorList>
            <person name="Selwyn J.D."/>
            <person name="Vollmer S.V."/>
        </authorList>
    </citation>
    <scope>NUCLEOTIDE SEQUENCE</scope>
    <source>
        <strain evidence="2">K2</strain>
    </source>
</reference>
<evidence type="ECO:0000313" key="2">
    <source>
        <dbReference type="EMBL" id="KAK2564738.1"/>
    </source>
</evidence>
<evidence type="ECO:0000256" key="1">
    <source>
        <dbReference type="SAM" id="MobiDB-lite"/>
    </source>
</evidence>
<name>A0AAD9V827_ACRCE</name>
<comment type="caution">
    <text evidence="2">The sequence shown here is derived from an EMBL/GenBank/DDBJ whole genome shotgun (WGS) entry which is preliminary data.</text>
</comment>